<comment type="similarity">
    <text evidence="1 6">Belongs to the carotenoid oxygenase family.</text>
</comment>
<organism evidence="7 8">
    <name type="scientific">Haloechinothrix alba</name>
    <dbReference type="NCBI Taxonomy" id="664784"/>
    <lineage>
        <taxon>Bacteria</taxon>
        <taxon>Bacillati</taxon>
        <taxon>Actinomycetota</taxon>
        <taxon>Actinomycetes</taxon>
        <taxon>Pseudonocardiales</taxon>
        <taxon>Pseudonocardiaceae</taxon>
        <taxon>Haloechinothrix</taxon>
    </lineage>
</organism>
<reference evidence="7 8" key="1">
    <citation type="submission" date="2017-06" db="EMBL/GenBank/DDBJ databases">
        <authorList>
            <person name="Kim H.J."/>
            <person name="Triplett B.A."/>
        </authorList>
    </citation>
    <scope>NUCLEOTIDE SEQUENCE [LARGE SCALE GENOMIC DNA]</scope>
    <source>
        <strain evidence="7 8">DSM 45207</strain>
    </source>
</reference>
<dbReference type="EMBL" id="FZNW01000010">
    <property type="protein sequence ID" value="SNR55981.1"/>
    <property type="molecule type" value="Genomic_DNA"/>
</dbReference>
<gene>
    <name evidence="7" type="ORF">SAMN06265360_11032</name>
</gene>
<dbReference type="PANTHER" id="PTHR10543:SF89">
    <property type="entry name" value="CAROTENOID 9,10(9',10')-CLEAVAGE DIOXYGENASE 1"/>
    <property type="match status" value="1"/>
</dbReference>
<sequence length="88" mass="9532">MLKHNLATGEVRHRSFGAGRQPAEFVFEPHSPEAAEDDGVLMGFVYDAPNDTSDLVLLDAGSLDTVASIHLPARVPHGFHGNWVPEGR</sequence>
<evidence type="ECO:0000313" key="8">
    <source>
        <dbReference type="Proteomes" id="UP000198348"/>
    </source>
</evidence>
<evidence type="ECO:0000256" key="1">
    <source>
        <dbReference type="ARBA" id="ARBA00006787"/>
    </source>
</evidence>
<evidence type="ECO:0000256" key="3">
    <source>
        <dbReference type="ARBA" id="ARBA00023002"/>
    </source>
</evidence>
<protein>
    <recommendedName>
        <fullName evidence="6">Dioxygenase</fullName>
        <ecNumber evidence="6">1.13.11.-</ecNumber>
    </recommendedName>
</protein>
<keyword evidence="8" id="KW-1185">Reference proteome</keyword>
<evidence type="ECO:0000313" key="7">
    <source>
        <dbReference type="EMBL" id="SNR55981.1"/>
    </source>
</evidence>
<dbReference type="GO" id="GO:0010436">
    <property type="term" value="F:carotenoid dioxygenase activity"/>
    <property type="evidence" value="ECO:0007669"/>
    <property type="project" value="TreeGrafter"/>
</dbReference>
<dbReference type="GO" id="GO:0046872">
    <property type="term" value="F:metal ion binding"/>
    <property type="evidence" value="ECO:0007669"/>
    <property type="project" value="UniProtKB-KW"/>
</dbReference>
<dbReference type="PANTHER" id="PTHR10543">
    <property type="entry name" value="BETA-CAROTENE DIOXYGENASE"/>
    <property type="match status" value="1"/>
</dbReference>
<dbReference type="InterPro" id="IPR004294">
    <property type="entry name" value="Carotenoid_Oase"/>
</dbReference>
<name>A0A238XBQ2_9PSEU</name>
<dbReference type="AlphaFoldDB" id="A0A238XBQ2"/>
<dbReference type="GO" id="GO:0016121">
    <property type="term" value="P:carotene catabolic process"/>
    <property type="evidence" value="ECO:0007669"/>
    <property type="project" value="TreeGrafter"/>
</dbReference>
<evidence type="ECO:0000256" key="6">
    <source>
        <dbReference type="RuleBase" id="RU364048"/>
    </source>
</evidence>
<proteinExistence type="inferred from homology"/>
<keyword evidence="6" id="KW-0223">Dioxygenase</keyword>
<evidence type="ECO:0000256" key="2">
    <source>
        <dbReference type="ARBA" id="ARBA00022723"/>
    </source>
</evidence>
<comment type="cofactor">
    <cofactor evidence="5 6">
        <name>Fe(2+)</name>
        <dbReference type="ChEBI" id="CHEBI:29033"/>
    </cofactor>
    <text evidence="5 6">Binds 1 Fe(2+) ion per subunit.</text>
</comment>
<accession>A0A238XBQ2</accession>
<keyword evidence="2 5" id="KW-0479">Metal-binding</keyword>
<feature type="binding site" evidence="5">
    <location>
        <position position="80"/>
    </location>
    <ligand>
        <name>Fe cation</name>
        <dbReference type="ChEBI" id="CHEBI:24875"/>
        <note>catalytic</note>
    </ligand>
</feature>
<dbReference type="EC" id="1.13.11.-" evidence="6"/>
<keyword evidence="4 5" id="KW-0408">Iron</keyword>
<dbReference type="Proteomes" id="UP000198348">
    <property type="component" value="Unassembled WGS sequence"/>
</dbReference>
<evidence type="ECO:0000256" key="4">
    <source>
        <dbReference type="ARBA" id="ARBA00023004"/>
    </source>
</evidence>
<evidence type="ECO:0000256" key="5">
    <source>
        <dbReference type="PIRSR" id="PIRSR604294-1"/>
    </source>
</evidence>
<dbReference type="Pfam" id="PF03055">
    <property type="entry name" value="RPE65"/>
    <property type="match status" value="1"/>
</dbReference>
<keyword evidence="3 6" id="KW-0560">Oxidoreductase</keyword>